<accession>A0A7R9FRZ4</accession>
<evidence type="ECO:0000313" key="1">
    <source>
        <dbReference type="EMBL" id="CAD7252959.1"/>
    </source>
</evidence>
<name>A0A7R9FRZ4_9CRUS</name>
<dbReference type="PANTHER" id="PTHR10151">
    <property type="entry name" value="ECTONUCLEOTIDE PYROPHOSPHATASE/PHOSPHODIESTERASE"/>
    <property type="match status" value="1"/>
</dbReference>
<dbReference type="OrthoDB" id="415411at2759"/>
<dbReference type="Pfam" id="PF01663">
    <property type="entry name" value="Phosphodiest"/>
    <property type="match status" value="1"/>
</dbReference>
<dbReference type="SUPFAM" id="SSF53649">
    <property type="entry name" value="Alkaline phosphatase-like"/>
    <property type="match status" value="2"/>
</dbReference>
<reference evidence="1" key="1">
    <citation type="submission" date="2020-11" db="EMBL/GenBank/DDBJ databases">
        <authorList>
            <person name="Tran Van P."/>
        </authorList>
    </citation>
    <scope>NUCLEOTIDE SEQUENCE</scope>
</reference>
<dbReference type="Gene3D" id="3.30.1360.180">
    <property type="match status" value="1"/>
</dbReference>
<evidence type="ECO:0008006" key="3">
    <source>
        <dbReference type="Google" id="ProtNLM"/>
    </source>
</evidence>
<sequence>MEKGSRATRLRPVFPSEGYPAWTTISTGVWPEDHGIIGDNFHDRSGTGGSNRNFERLNNRLTGFEHWWQNAEPIWVTAANHKRSTALYLWSRCDVAYRKNRAAKCIPYDDAQSRDMSSLEQHLKPALTGFERGEVDLAMVYNGHVEDVGVKFGPDSAQMQQAVRNVDRILGTLCRHIENTPSLNESLNLIVVGDHGMASLEKMKKVIVEDEIPKSEVKFFVGRGGYMNILPEVNRQDQVGGIRASGRRVTNARIEVTPDVFLQLLRLLKKLPGVEVMKKAEIPDRLHVKKSPLFLDVLVLANQGRRLASLRCPEKKRLGWTFRSSTVESRLCDHRAEASEIFWVRNKRVGLWGREKSRSLASKKTPKRKAFPFREEKLRAASIIAPFSRSRFVVPGTYLTGVSDHRQIARGPEVSAPTPGVYGYDPQFNDMATIFFGLGPGFKAGEEVSDMEMVDVYAVVMHLLEMESPRKNMTTTDEEMGWQRIRPLLTNSACQIATTSSVLLTFLTAFLLGRGSPHH</sequence>
<dbReference type="AlphaFoldDB" id="A0A7R9FRZ4"/>
<organism evidence="1">
    <name type="scientific">Darwinula stevensoni</name>
    <dbReference type="NCBI Taxonomy" id="69355"/>
    <lineage>
        <taxon>Eukaryota</taxon>
        <taxon>Metazoa</taxon>
        <taxon>Ecdysozoa</taxon>
        <taxon>Arthropoda</taxon>
        <taxon>Crustacea</taxon>
        <taxon>Oligostraca</taxon>
        <taxon>Ostracoda</taxon>
        <taxon>Podocopa</taxon>
        <taxon>Podocopida</taxon>
        <taxon>Darwinulocopina</taxon>
        <taxon>Darwinuloidea</taxon>
        <taxon>Darwinulidae</taxon>
        <taxon>Darwinula</taxon>
    </lineage>
</organism>
<protein>
    <recommendedName>
        <fullName evidence="3">Ectonucleotide pyrophosphatase/phosphodiesterase family member 6</fullName>
    </recommendedName>
</protein>
<dbReference type="PANTHER" id="PTHR10151:SF120">
    <property type="entry name" value="BIS(5'-ADENOSYL)-TRIPHOSPHATASE"/>
    <property type="match status" value="1"/>
</dbReference>
<dbReference type="InterPro" id="IPR017850">
    <property type="entry name" value="Alkaline_phosphatase_core_sf"/>
</dbReference>
<proteinExistence type="predicted"/>
<gene>
    <name evidence="1" type="ORF">DSTB1V02_LOCUS12710</name>
</gene>
<dbReference type="Proteomes" id="UP000677054">
    <property type="component" value="Unassembled WGS sequence"/>
</dbReference>
<dbReference type="CDD" id="cd16018">
    <property type="entry name" value="Enpp"/>
    <property type="match status" value="1"/>
</dbReference>
<evidence type="ECO:0000313" key="2">
    <source>
        <dbReference type="Proteomes" id="UP000677054"/>
    </source>
</evidence>
<dbReference type="EMBL" id="LR904609">
    <property type="protein sequence ID" value="CAD7252959.1"/>
    <property type="molecule type" value="Genomic_DNA"/>
</dbReference>
<keyword evidence="2" id="KW-1185">Reference proteome</keyword>
<dbReference type="EMBL" id="CAJPEV010005092">
    <property type="protein sequence ID" value="CAG0902731.1"/>
    <property type="molecule type" value="Genomic_DNA"/>
</dbReference>
<dbReference type="InterPro" id="IPR002591">
    <property type="entry name" value="Phosphodiest/P_Trfase"/>
</dbReference>
<dbReference type="GO" id="GO:0016787">
    <property type="term" value="F:hydrolase activity"/>
    <property type="evidence" value="ECO:0007669"/>
    <property type="project" value="UniProtKB-ARBA"/>
</dbReference>
<dbReference type="Gene3D" id="3.40.720.10">
    <property type="entry name" value="Alkaline Phosphatase, subunit A"/>
    <property type="match status" value="2"/>
</dbReference>